<comment type="caution">
    <text evidence="1">The sequence shown here is derived from an EMBL/GenBank/DDBJ whole genome shotgun (WGS) entry which is preliminary data.</text>
</comment>
<organism evidence="1 2">
    <name type="scientific">Candidatus Gottesmanbacteria bacterium CG11_big_fil_rev_8_21_14_0_20_37_11</name>
    <dbReference type="NCBI Taxonomy" id="1974575"/>
    <lineage>
        <taxon>Bacteria</taxon>
        <taxon>Candidatus Gottesmaniibacteriota</taxon>
    </lineage>
</organism>
<reference evidence="1 2" key="1">
    <citation type="submission" date="2017-09" db="EMBL/GenBank/DDBJ databases">
        <title>Depth-based differentiation of microbial function through sediment-hosted aquifers and enrichment of novel symbionts in the deep terrestrial subsurface.</title>
        <authorList>
            <person name="Probst A.J."/>
            <person name="Ladd B."/>
            <person name="Jarett J.K."/>
            <person name="Geller-Mcgrath D.E."/>
            <person name="Sieber C.M."/>
            <person name="Emerson J.B."/>
            <person name="Anantharaman K."/>
            <person name="Thomas B.C."/>
            <person name="Malmstrom R."/>
            <person name="Stieglmeier M."/>
            <person name="Klingl A."/>
            <person name="Woyke T."/>
            <person name="Ryan C.M."/>
            <person name="Banfield J.F."/>
        </authorList>
    </citation>
    <scope>NUCLEOTIDE SEQUENCE [LARGE SCALE GENOMIC DNA]</scope>
    <source>
        <strain evidence="1">CG11_big_fil_rev_8_21_14_0_20_37_11</strain>
    </source>
</reference>
<proteinExistence type="predicted"/>
<accession>A0A2H0NIU9</accession>
<name>A0A2H0NIU9_9BACT</name>
<gene>
    <name evidence="1" type="ORF">COV53_01265</name>
</gene>
<dbReference type="Proteomes" id="UP000230707">
    <property type="component" value="Unassembled WGS sequence"/>
</dbReference>
<sequence length="70" mass="7182">MHSSQFWGEGAGGVANLLHQPHRSQVGLPGAEVGVPVTPANTILGRKAITKIKVDNTTPSLVSPGISLSV</sequence>
<evidence type="ECO:0000313" key="1">
    <source>
        <dbReference type="EMBL" id="PIR08784.1"/>
    </source>
</evidence>
<dbReference type="AlphaFoldDB" id="A0A2H0NIU9"/>
<protein>
    <submittedName>
        <fullName evidence="1">Uncharacterized protein</fullName>
    </submittedName>
</protein>
<dbReference type="EMBL" id="PCWS01000024">
    <property type="protein sequence ID" value="PIR08784.1"/>
    <property type="molecule type" value="Genomic_DNA"/>
</dbReference>
<evidence type="ECO:0000313" key="2">
    <source>
        <dbReference type="Proteomes" id="UP000230707"/>
    </source>
</evidence>